<dbReference type="STRING" id="410359.Pcal_0741"/>
<dbReference type="AlphaFoldDB" id="A3MU50"/>
<reference evidence="1" key="1">
    <citation type="submission" date="2007-02" db="EMBL/GenBank/DDBJ databases">
        <title>Complete sequence of Pyrobaculum calidifontis JCM 11548.</title>
        <authorList>
            <consortium name="US DOE Joint Genome Institute"/>
            <person name="Copeland A."/>
            <person name="Lucas S."/>
            <person name="Lapidus A."/>
            <person name="Barry K."/>
            <person name="Glavina del Rio T."/>
            <person name="Dalin E."/>
            <person name="Tice H."/>
            <person name="Pitluck S."/>
            <person name="Chain P."/>
            <person name="Malfatti S."/>
            <person name="Shin M."/>
            <person name="Vergez L."/>
            <person name="Schmutz J."/>
            <person name="Larimer F."/>
            <person name="Land M."/>
            <person name="Hauser L."/>
            <person name="Kyrpides N."/>
            <person name="Mikhailova N."/>
            <person name="Cozen A.E."/>
            <person name="Fitz-Gibbon S.T."/>
            <person name="House C.H."/>
            <person name="Saltikov C."/>
            <person name="Lowe T.M."/>
            <person name="Richardson P."/>
        </authorList>
    </citation>
    <scope>NUCLEOTIDE SEQUENCE [LARGE SCALE GENOMIC DNA]</scope>
    <source>
        <strain evidence="1">JCM 11548</strain>
    </source>
</reference>
<dbReference type="Proteomes" id="UP000001431">
    <property type="component" value="Chromosome"/>
</dbReference>
<dbReference type="RefSeq" id="WP_011849425.1">
    <property type="nucleotide sequence ID" value="NC_009073.1"/>
</dbReference>
<proteinExistence type="predicted"/>
<protein>
    <submittedName>
        <fullName evidence="1">Uncharacterized protein</fullName>
    </submittedName>
</protein>
<evidence type="ECO:0000313" key="2">
    <source>
        <dbReference type="Proteomes" id="UP000001431"/>
    </source>
</evidence>
<gene>
    <name evidence="1" type="ordered locus">Pcal_0741</name>
</gene>
<dbReference type="eggNOG" id="arCOG03763">
    <property type="taxonomic scope" value="Archaea"/>
</dbReference>
<dbReference type="HOGENOM" id="CLU_180513_0_0_2"/>
<dbReference type="OrthoDB" id="27838at2157"/>
<dbReference type="KEGG" id="pcl:Pcal_0741"/>
<organism evidence="1 2">
    <name type="scientific">Pyrobaculum calidifontis (strain DSM 21063 / JCM 11548 / VA1)</name>
    <dbReference type="NCBI Taxonomy" id="410359"/>
    <lineage>
        <taxon>Archaea</taxon>
        <taxon>Thermoproteota</taxon>
        <taxon>Thermoprotei</taxon>
        <taxon>Thermoproteales</taxon>
        <taxon>Thermoproteaceae</taxon>
        <taxon>Pyrobaculum</taxon>
    </lineage>
</organism>
<evidence type="ECO:0000313" key="1">
    <source>
        <dbReference type="EMBL" id="ABO08167.1"/>
    </source>
</evidence>
<sequence>MQVIFSVVKRCPNCGDEVVVEVEKKSPVVVNCRRCGSQVVVGVEELVEEVRLFDCEVRDWDRIAALSGKAQQMVLQAVESGRAPRELLPLLVKLRDVGALVCT</sequence>
<accession>A3MU50</accession>
<keyword evidence="2" id="KW-1185">Reference proteome</keyword>
<dbReference type="EMBL" id="CP000561">
    <property type="protein sequence ID" value="ABO08167.1"/>
    <property type="molecule type" value="Genomic_DNA"/>
</dbReference>
<name>A3MU50_PYRCJ</name>
<dbReference type="GeneID" id="4908750"/>